<dbReference type="EMBL" id="KI301667">
    <property type="protein sequence ID" value="ERZ94888.1"/>
    <property type="molecule type" value="Genomic_DNA"/>
</dbReference>
<protein>
    <submittedName>
        <fullName evidence="1">Uncharacterized protein</fullName>
    </submittedName>
</protein>
<sequence>MYCVADLRVDIQIYRIINFLRRMALFRRSVIDIMLNKIWYYKKKRVFHRMLTLRILEIDIKNPAFISGLGLVSGISKIIHAKNFIMLIILTMFGQLKNILSGANTLGCLQISHLAETFFATTKSHEETKSNTICYYFLLKIGELDFY</sequence>
<reference evidence="1" key="1">
    <citation type="submission" date="2013-07" db="EMBL/GenBank/DDBJ databases">
        <title>The genome of an arbuscular mycorrhizal fungus provides insights into the evolution of the oldest plant symbiosis.</title>
        <authorList>
            <consortium name="DOE Joint Genome Institute"/>
            <person name="Tisserant E."/>
            <person name="Malbreil M."/>
            <person name="Kuo A."/>
            <person name="Kohler A."/>
            <person name="Symeonidi A."/>
            <person name="Balestrini R."/>
            <person name="Charron P."/>
            <person name="Duensing N."/>
            <person name="Frei-dit-Frey N."/>
            <person name="Gianinazzi-Pearson V."/>
            <person name="Gilbert B."/>
            <person name="Handa Y."/>
            <person name="Hijri M."/>
            <person name="Kaul R."/>
            <person name="Kawaguchi M."/>
            <person name="Krajinski F."/>
            <person name="Lammers P."/>
            <person name="Lapierre D."/>
            <person name="Masclaux F.G."/>
            <person name="Murat C."/>
            <person name="Morin E."/>
            <person name="Ndikumana S."/>
            <person name="Pagni M."/>
            <person name="Petitpierre D."/>
            <person name="Requena N."/>
            <person name="Rosikiewicz P."/>
            <person name="Riley R."/>
            <person name="Saito K."/>
            <person name="San Clemente H."/>
            <person name="Shapiro H."/>
            <person name="van Tuinen D."/>
            <person name="Becard G."/>
            <person name="Bonfante P."/>
            <person name="Paszkowski U."/>
            <person name="Shachar-Hill Y."/>
            <person name="Young J.P."/>
            <person name="Sanders I.R."/>
            <person name="Henrissat B."/>
            <person name="Rensing S.A."/>
            <person name="Grigoriev I.V."/>
            <person name="Corradi N."/>
            <person name="Roux C."/>
            <person name="Martin F."/>
        </authorList>
    </citation>
    <scope>NUCLEOTIDE SEQUENCE</scope>
    <source>
        <strain evidence="1">DAOM 197198</strain>
    </source>
</reference>
<evidence type="ECO:0000313" key="1">
    <source>
        <dbReference type="EMBL" id="ERZ94888.1"/>
    </source>
</evidence>
<dbReference type="HOGENOM" id="CLU_1769113_0_0_1"/>
<accession>U9SG61</accession>
<proteinExistence type="predicted"/>
<name>U9SG61_RHIID</name>
<gene>
    <name evidence="1" type="ORF">GLOINDRAFT_331588</name>
</gene>
<dbReference type="AlphaFoldDB" id="U9SG61"/>
<organism evidence="1">
    <name type="scientific">Rhizophagus irregularis (strain DAOM 181602 / DAOM 197198 / MUCL 43194)</name>
    <name type="common">Arbuscular mycorrhizal fungus</name>
    <name type="synonym">Glomus intraradices</name>
    <dbReference type="NCBI Taxonomy" id="747089"/>
    <lineage>
        <taxon>Eukaryota</taxon>
        <taxon>Fungi</taxon>
        <taxon>Fungi incertae sedis</taxon>
        <taxon>Mucoromycota</taxon>
        <taxon>Glomeromycotina</taxon>
        <taxon>Glomeromycetes</taxon>
        <taxon>Glomerales</taxon>
        <taxon>Glomeraceae</taxon>
        <taxon>Rhizophagus</taxon>
    </lineage>
</organism>